<dbReference type="EMBL" id="JAVRQU010000002">
    <property type="protein sequence ID" value="KAK5706558.1"/>
    <property type="molecule type" value="Genomic_DNA"/>
</dbReference>
<sequence>MLLNKLPALALIVAATLQLASTATTNCGGDNNAMDTGDILNLISAVNSNNFPTKAPDPILFPALSSLSVTVGSAKLCVTNKFLFESTHDSLTNLAQGAGVVAAQCCVDGSTSCNGGETTIQGDSGLNLVASIRPSSQGCDFAGLDTTGIGAVIVDISTAIENIGNFLEGLFD</sequence>
<organism evidence="2 3">
    <name type="scientific">Elasticomyces elasticus</name>
    <dbReference type="NCBI Taxonomy" id="574655"/>
    <lineage>
        <taxon>Eukaryota</taxon>
        <taxon>Fungi</taxon>
        <taxon>Dikarya</taxon>
        <taxon>Ascomycota</taxon>
        <taxon>Pezizomycotina</taxon>
        <taxon>Dothideomycetes</taxon>
        <taxon>Dothideomycetidae</taxon>
        <taxon>Mycosphaerellales</taxon>
        <taxon>Teratosphaeriaceae</taxon>
        <taxon>Elasticomyces</taxon>
    </lineage>
</organism>
<evidence type="ECO:0000256" key="1">
    <source>
        <dbReference type="SAM" id="SignalP"/>
    </source>
</evidence>
<evidence type="ECO:0000313" key="3">
    <source>
        <dbReference type="Proteomes" id="UP001310594"/>
    </source>
</evidence>
<name>A0AAN7VWB8_9PEZI</name>
<protein>
    <recommendedName>
        <fullName evidence="4">Hydrophobin</fullName>
    </recommendedName>
</protein>
<comment type="caution">
    <text evidence="2">The sequence shown here is derived from an EMBL/GenBank/DDBJ whole genome shotgun (WGS) entry which is preliminary data.</text>
</comment>
<feature type="signal peptide" evidence="1">
    <location>
        <begin position="1"/>
        <end position="22"/>
    </location>
</feature>
<dbReference type="AlphaFoldDB" id="A0AAN7VWB8"/>
<feature type="chain" id="PRO_5042956609" description="Hydrophobin" evidence="1">
    <location>
        <begin position="23"/>
        <end position="172"/>
    </location>
</feature>
<accession>A0AAN7VWB8</accession>
<dbReference type="Proteomes" id="UP001310594">
    <property type="component" value="Unassembled WGS sequence"/>
</dbReference>
<keyword evidence="1" id="KW-0732">Signal</keyword>
<gene>
    <name evidence="2" type="ORF">LTR97_001548</name>
</gene>
<evidence type="ECO:0000313" key="2">
    <source>
        <dbReference type="EMBL" id="KAK5706558.1"/>
    </source>
</evidence>
<reference evidence="2" key="1">
    <citation type="submission" date="2023-08" db="EMBL/GenBank/DDBJ databases">
        <title>Black Yeasts Isolated from many extreme environments.</title>
        <authorList>
            <person name="Coleine C."/>
            <person name="Stajich J.E."/>
            <person name="Selbmann L."/>
        </authorList>
    </citation>
    <scope>NUCLEOTIDE SEQUENCE</scope>
    <source>
        <strain evidence="2">CCFEE 5810</strain>
    </source>
</reference>
<proteinExistence type="predicted"/>
<evidence type="ECO:0008006" key="4">
    <source>
        <dbReference type="Google" id="ProtNLM"/>
    </source>
</evidence>